<dbReference type="EMBL" id="BK015415">
    <property type="protein sequence ID" value="DAE05702.1"/>
    <property type="molecule type" value="Genomic_DNA"/>
</dbReference>
<accession>A0A8S5PF53</accession>
<sequence length="36" mass="4295">MRHEKESAIFQAKKRIIYAQSTQVKGFDIQTKQNDR</sequence>
<proteinExistence type="predicted"/>
<evidence type="ECO:0000313" key="1">
    <source>
        <dbReference type="EMBL" id="DAE05702.1"/>
    </source>
</evidence>
<protein>
    <submittedName>
        <fullName evidence="1">Uncharacterized protein</fullName>
    </submittedName>
</protein>
<organism evidence="1">
    <name type="scientific">Siphoviridae sp. ctM5A27</name>
    <dbReference type="NCBI Taxonomy" id="2825459"/>
    <lineage>
        <taxon>Viruses</taxon>
        <taxon>Duplodnaviria</taxon>
        <taxon>Heunggongvirae</taxon>
        <taxon>Uroviricota</taxon>
        <taxon>Caudoviricetes</taxon>
    </lineage>
</organism>
<reference evidence="1" key="1">
    <citation type="journal article" date="2021" name="Proc. Natl. Acad. Sci. U.S.A.">
        <title>A Catalog of Tens of Thousands of Viruses from Human Metagenomes Reveals Hidden Associations with Chronic Diseases.</title>
        <authorList>
            <person name="Tisza M.J."/>
            <person name="Buck C.B."/>
        </authorList>
    </citation>
    <scope>NUCLEOTIDE SEQUENCE</scope>
    <source>
        <strain evidence="1">CtM5A27</strain>
    </source>
</reference>
<name>A0A8S5PF53_9CAUD</name>